<evidence type="ECO:0000256" key="1">
    <source>
        <dbReference type="PROSITE-ProRule" id="PRU00176"/>
    </source>
</evidence>
<dbReference type="InterPro" id="IPR035979">
    <property type="entry name" value="RBD_domain_sf"/>
</dbReference>
<evidence type="ECO:0000256" key="2">
    <source>
        <dbReference type="SAM" id="MobiDB-lite"/>
    </source>
</evidence>
<dbReference type="Gene3D" id="3.30.70.330">
    <property type="match status" value="1"/>
</dbReference>
<accession>A0ABN9W4G9</accession>
<dbReference type="PROSITE" id="PS50102">
    <property type="entry name" value="RRM"/>
    <property type="match status" value="1"/>
</dbReference>
<reference evidence="4" key="1">
    <citation type="submission" date="2023-10" db="EMBL/GenBank/DDBJ databases">
        <authorList>
            <person name="Chen Y."/>
            <person name="Shah S."/>
            <person name="Dougan E. K."/>
            <person name="Thang M."/>
            <person name="Chan C."/>
        </authorList>
    </citation>
    <scope>NUCLEOTIDE SEQUENCE [LARGE SCALE GENOMIC DNA]</scope>
</reference>
<keyword evidence="1" id="KW-0694">RNA-binding</keyword>
<dbReference type="InterPro" id="IPR000504">
    <property type="entry name" value="RRM_dom"/>
</dbReference>
<sequence>MSDSDAGDEEDETRVWGNMCALNKRSGAPQASRGAGRECEKGQHWQQTGPGMIESTSSATNQVYLGNLPCDVDWRDLKDRVTQAGSVEFRRVLTHDGAVYGRSFGCGQVRFSTQK</sequence>
<dbReference type="Proteomes" id="UP001189429">
    <property type="component" value="Unassembled WGS sequence"/>
</dbReference>
<feature type="domain" description="RRM" evidence="3">
    <location>
        <begin position="61"/>
        <end position="115"/>
    </location>
</feature>
<name>A0ABN9W4G9_9DINO</name>
<dbReference type="Pfam" id="PF00076">
    <property type="entry name" value="RRM_1"/>
    <property type="match status" value="1"/>
</dbReference>
<dbReference type="SUPFAM" id="SSF54928">
    <property type="entry name" value="RNA-binding domain, RBD"/>
    <property type="match status" value="1"/>
</dbReference>
<evidence type="ECO:0000259" key="3">
    <source>
        <dbReference type="PROSITE" id="PS50102"/>
    </source>
</evidence>
<protein>
    <recommendedName>
        <fullName evidence="3">RRM domain-containing protein</fullName>
    </recommendedName>
</protein>
<organism evidence="4 5">
    <name type="scientific">Prorocentrum cordatum</name>
    <dbReference type="NCBI Taxonomy" id="2364126"/>
    <lineage>
        <taxon>Eukaryota</taxon>
        <taxon>Sar</taxon>
        <taxon>Alveolata</taxon>
        <taxon>Dinophyceae</taxon>
        <taxon>Prorocentrales</taxon>
        <taxon>Prorocentraceae</taxon>
        <taxon>Prorocentrum</taxon>
    </lineage>
</organism>
<evidence type="ECO:0000313" key="5">
    <source>
        <dbReference type="Proteomes" id="UP001189429"/>
    </source>
</evidence>
<comment type="caution">
    <text evidence="4">The sequence shown here is derived from an EMBL/GenBank/DDBJ whole genome shotgun (WGS) entry which is preliminary data.</text>
</comment>
<feature type="region of interest" description="Disordered" evidence="2">
    <location>
        <begin position="25"/>
        <end position="55"/>
    </location>
</feature>
<evidence type="ECO:0000313" key="4">
    <source>
        <dbReference type="EMBL" id="CAK0879544.1"/>
    </source>
</evidence>
<dbReference type="InterPro" id="IPR012677">
    <property type="entry name" value="Nucleotide-bd_a/b_plait_sf"/>
</dbReference>
<feature type="compositionally biased region" description="Polar residues" evidence="2">
    <location>
        <begin position="44"/>
        <end position="55"/>
    </location>
</feature>
<dbReference type="EMBL" id="CAUYUJ010017970">
    <property type="protein sequence ID" value="CAK0879544.1"/>
    <property type="molecule type" value="Genomic_DNA"/>
</dbReference>
<keyword evidence="5" id="KW-1185">Reference proteome</keyword>
<gene>
    <name evidence="4" type="ORF">PCOR1329_LOCUS62942</name>
</gene>
<proteinExistence type="predicted"/>